<feature type="transmembrane region" description="Helical" evidence="1">
    <location>
        <begin position="5"/>
        <end position="23"/>
    </location>
</feature>
<comment type="caution">
    <text evidence="2">The sequence shown here is derived from an EMBL/GenBank/DDBJ whole genome shotgun (WGS) entry which is preliminary data.</text>
</comment>
<dbReference type="AlphaFoldDB" id="A0A2H0TF18"/>
<evidence type="ECO:0000313" key="3">
    <source>
        <dbReference type="Proteomes" id="UP000229383"/>
    </source>
</evidence>
<keyword evidence="1" id="KW-1133">Transmembrane helix</keyword>
<gene>
    <name evidence="2" type="ORF">COU46_03205</name>
</gene>
<evidence type="ECO:0000256" key="1">
    <source>
        <dbReference type="SAM" id="Phobius"/>
    </source>
</evidence>
<feature type="transmembrane region" description="Helical" evidence="1">
    <location>
        <begin position="29"/>
        <end position="48"/>
    </location>
</feature>
<accession>A0A2H0TF18</accession>
<protein>
    <submittedName>
        <fullName evidence="2">Uncharacterized protein</fullName>
    </submittedName>
</protein>
<keyword evidence="1" id="KW-0472">Membrane</keyword>
<reference evidence="3" key="1">
    <citation type="submission" date="2017-09" db="EMBL/GenBank/DDBJ databases">
        <title>Depth-based differentiation of microbial function through sediment-hosted aquifers and enrichment of novel symbionts in the deep terrestrial subsurface.</title>
        <authorList>
            <person name="Probst A.J."/>
            <person name="Ladd B."/>
            <person name="Jarett J.K."/>
            <person name="Geller-Mcgrath D.E."/>
            <person name="Sieber C.M.K."/>
            <person name="Emerson J.B."/>
            <person name="Anantharaman K."/>
            <person name="Thomas B.C."/>
            <person name="Malmstrom R."/>
            <person name="Stieglmeier M."/>
            <person name="Klingl A."/>
            <person name="Woyke T."/>
            <person name="Ryan C.M."/>
            <person name="Banfield J.F."/>
        </authorList>
    </citation>
    <scope>NUCLEOTIDE SEQUENCE [LARGE SCALE GENOMIC DNA]</scope>
</reference>
<keyword evidence="1" id="KW-0812">Transmembrane</keyword>
<name>A0A2H0TF18_9BACT</name>
<proteinExistence type="predicted"/>
<dbReference type="EMBL" id="PFCN01000035">
    <property type="protein sequence ID" value="PIR70133.1"/>
    <property type="molecule type" value="Genomic_DNA"/>
</dbReference>
<sequence>MWQGWVNGFLGLWIVLLPFLGLPQNIDRPIIIAIGIIVAIAGFWCATFKGKRSSVSDTDISPPAERV</sequence>
<dbReference type="Proteomes" id="UP000229383">
    <property type="component" value="Unassembled WGS sequence"/>
</dbReference>
<evidence type="ECO:0000313" key="2">
    <source>
        <dbReference type="EMBL" id="PIR70133.1"/>
    </source>
</evidence>
<organism evidence="2 3">
    <name type="scientific">Candidatus Niyogibacteria bacterium CG10_big_fil_rev_8_21_14_0_10_42_19</name>
    <dbReference type="NCBI Taxonomy" id="1974725"/>
    <lineage>
        <taxon>Bacteria</taxon>
        <taxon>Candidatus Niyogiibacteriota</taxon>
    </lineage>
</organism>